<sequence length="227" mass="24518">MRFKDKFSIHFYAYGAFSFNHRAGNATWQSFGPLLLNGTGISKPWQKAVAEGARRVSGVEVTVKRVPENHTGGRLRQSRRQKAIKKRLSPRHRSWPITMALSSVPLPALATWPGRCAPSSIKPGGCGLPARCMARSAAYFRPPVPAAARSTLSPPPGPTLAHHGFIIVPIGYATPELFDVSHTRGGTPYGATTIAGGDGSRQPSQEELTIARYQGEHVAKITAKLKS</sequence>
<organism evidence="1 2">
    <name type="scientific">Serratia plymuthica</name>
    <dbReference type="NCBI Taxonomy" id="82996"/>
    <lineage>
        <taxon>Bacteria</taxon>
        <taxon>Pseudomonadati</taxon>
        <taxon>Pseudomonadota</taxon>
        <taxon>Gammaproteobacteria</taxon>
        <taxon>Enterobacterales</taxon>
        <taxon>Yersiniaceae</taxon>
        <taxon>Serratia</taxon>
    </lineage>
</organism>
<dbReference type="SUPFAM" id="SSF52218">
    <property type="entry name" value="Flavoproteins"/>
    <property type="match status" value="1"/>
</dbReference>
<dbReference type="Proteomes" id="UP000248897">
    <property type="component" value="Chromosome 1"/>
</dbReference>
<dbReference type="PANTHER" id="PTHR30546">
    <property type="entry name" value="FLAVODOXIN-RELATED PROTEIN WRBA-RELATED"/>
    <property type="match status" value="1"/>
</dbReference>
<dbReference type="PANTHER" id="PTHR30546:SF23">
    <property type="entry name" value="FLAVOPROTEIN-LIKE PROTEIN YCP4-RELATED"/>
    <property type="match status" value="1"/>
</dbReference>
<dbReference type="GO" id="GO:0003955">
    <property type="term" value="F:NAD(P)H dehydrogenase (quinone) activity"/>
    <property type="evidence" value="ECO:0007669"/>
    <property type="project" value="TreeGrafter"/>
</dbReference>
<gene>
    <name evidence="1" type="primary">wrbA_2</name>
    <name evidence="1" type="ORF">NCTC12961_02215</name>
</gene>
<evidence type="ECO:0000313" key="2">
    <source>
        <dbReference type="Proteomes" id="UP000248897"/>
    </source>
</evidence>
<name>A0A2X4UQ00_SERPL</name>
<proteinExistence type="predicted"/>
<protein>
    <submittedName>
        <fullName evidence="1">Trp repressor-binding protein</fullName>
    </submittedName>
</protein>
<dbReference type="AlphaFoldDB" id="A0A2X4UQ00"/>
<dbReference type="GO" id="GO:0016020">
    <property type="term" value="C:membrane"/>
    <property type="evidence" value="ECO:0007669"/>
    <property type="project" value="TreeGrafter"/>
</dbReference>
<accession>A0A2X4UQ00</accession>
<evidence type="ECO:0000313" key="1">
    <source>
        <dbReference type="EMBL" id="SQI36692.1"/>
    </source>
</evidence>
<reference evidence="1 2" key="1">
    <citation type="submission" date="2018-06" db="EMBL/GenBank/DDBJ databases">
        <authorList>
            <consortium name="Pathogen Informatics"/>
            <person name="Doyle S."/>
        </authorList>
    </citation>
    <scope>NUCLEOTIDE SEQUENCE [LARGE SCALE GENOMIC DNA]</scope>
    <source>
        <strain evidence="1 2">NCTC12961</strain>
    </source>
</reference>
<dbReference type="InterPro" id="IPR029039">
    <property type="entry name" value="Flavoprotein-like_sf"/>
</dbReference>
<dbReference type="Gene3D" id="3.40.50.360">
    <property type="match status" value="1"/>
</dbReference>
<dbReference type="EMBL" id="LS483469">
    <property type="protein sequence ID" value="SQI36692.1"/>
    <property type="molecule type" value="Genomic_DNA"/>
</dbReference>